<keyword evidence="4" id="KW-0503">Monooxygenase</keyword>
<accession>A0A2N0NJ63</accession>
<sequence length="207" mass="24021">MPNPIPDLEFHEDVPVQWSKKCVGYEETKEGGLVFFKDRSREFCDILVGADGINSPVRKQKLLELQIFDYGVTLINAGVAVPKSNYKPHYRTSISISYPTKFDNVEKVKVDDNDPVSVVEHVKRMILRFLILIIRDLASKTTPDPEKYPFKTYNPVQRRDINPLSVNVWKRMKNALKDAEIPSQALINYSSENYIFCIKEYKYETLR</sequence>
<keyword evidence="3" id="KW-0560">Oxidoreductase</keyword>
<evidence type="ECO:0000313" key="6">
    <source>
        <dbReference type="Proteomes" id="UP000232722"/>
    </source>
</evidence>
<dbReference type="InterPro" id="IPR036188">
    <property type="entry name" value="FAD/NAD-bd_sf"/>
</dbReference>
<dbReference type="VEuPathDB" id="FungiDB:FUN_004116"/>
<dbReference type="PANTHER" id="PTHR47178">
    <property type="entry name" value="MONOOXYGENASE, FAD-BINDING"/>
    <property type="match status" value="1"/>
</dbReference>
<dbReference type="VEuPathDB" id="FungiDB:RhiirA1_479607"/>
<comment type="caution">
    <text evidence="5">The sequence shown here is derived from an EMBL/GenBank/DDBJ whole genome shotgun (WGS) entry which is preliminary data.</text>
</comment>
<dbReference type="VEuPathDB" id="FungiDB:RhiirFUN_006276"/>
<reference evidence="5 6" key="1">
    <citation type="submission" date="2016-04" db="EMBL/GenBank/DDBJ databases">
        <title>Genome analyses suggest a sexual origin of heterokaryosis in a supposedly ancient asexual fungus.</title>
        <authorList>
            <person name="Ropars J."/>
            <person name="Sedzielewska K."/>
            <person name="Noel J."/>
            <person name="Charron P."/>
            <person name="Farinelli L."/>
            <person name="Marton T."/>
            <person name="Kruger M."/>
            <person name="Pelin A."/>
            <person name="Brachmann A."/>
            <person name="Corradi N."/>
        </authorList>
    </citation>
    <scope>NUCLEOTIDE SEQUENCE [LARGE SCALE GENOMIC DNA]</scope>
    <source>
        <strain evidence="5 6">A5</strain>
    </source>
</reference>
<gene>
    <name evidence="5" type="ORF">RhiirA5_438411</name>
</gene>
<dbReference type="GO" id="GO:0004497">
    <property type="term" value="F:monooxygenase activity"/>
    <property type="evidence" value="ECO:0007669"/>
    <property type="project" value="UniProtKB-KW"/>
</dbReference>
<keyword evidence="2" id="KW-0274">FAD</keyword>
<keyword evidence="1" id="KW-0285">Flavoprotein</keyword>
<evidence type="ECO:0000256" key="1">
    <source>
        <dbReference type="ARBA" id="ARBA00022630"/>
    </source>
</evidence>
<dbReference type="AlphaFoldDB" id="A0A2N0NJ63"/>
<dbReference type="Gene3D" id="3.50.50.60">
    <property type="entry name" value="FAD/NAD(P)-binding domain"/>
    <property type="match status" value="1"/>
</dbReference>
<organism evidence="5 6">
    <name type="scientific">Rhizophagus irregularis</name>
    <dbReference type="NCBI Taxonomy" id="588596"/>
    <lineage>
        <taxon>Eukaryota</taxon>
        <taxon>Fungi</taxon>
        <taxon>Fungi incertae sedis</taxon>
        <taxon>Mucoromycota</taxon>
        <taxon>Glomeromycotina</taxon>
        <taxon>Glomeromycetes</taxon>
        <taxon>Glomerales</taxon>
        <taxon>Glomeraceae</taxon>
        <taxon>Rhizophagus</taxon>
    </lineage>
</organism>
<dbReference type="SUPFAM" id="SSF51905">
    <property type="entry name" value="FAD/NAD(P)-binding domain"/>
    <property type="match status" value="1"/>
</dbReference>
<evidence type="ECO:0008006" key="7">
    <source>
        <dbReference type="Google" id="ProtNLM"/>
    </source>
</evidence>
<evidence type="ECO:0000313" key="5">
    <source>
        <dbReference type="EMBL" id="PKB94606.1"/>
    </source>
</evidence>
<dbReference type="EMBL" id="LLXJ01005812">
    <property type="protein sequence ID" value="PKB94606.1"/>
    <property type="molecule type" value="Genomic_DNA"/>
</dbReference>
<proteinExistence type="predicted"/>
<dbReference type="PANTHER" id="PTHR47178:SF5">
    <property type="entry name" value="FAD-BINDING DOMAIN-CONTAINING PROTEIN"/>
    <property type="match status" value="1"/>
</dbReference>
<evidence type="ECO:0000256" key="2">
    <source>
        <dbReference type="ARBA" id="ARBA00022827"/>
    </source>
</evidence>
<evidence type="ECO:0000256" key="4">
    <source>
        <dbReference type="ARBA" id="ARBA00023033"/>
    </source>
</evidence>
<protein>
    <recommendedName>
        <fullName evidence="7">FAD-binding domain-containing protein</fullName>
    </recommendedName>
</protein>
<dbReference type="Proteomes" id="UP000232722">
    <property type="component" value="Unassembled WGS sequence"/>
</dbReference>
<evidence type="ECO:0000256" key="3">
    <source>
        <dbReference type="ARBA" id="ARBA00023002"/>
    </source>
</evidence>
<name>A0A2N0NJ63_9GLOM</name>
<reference evidence="5 6" key="2">
    <citation type="submission" date="2017-09" db="EMBL/GenBank/DDBJ databases">
        <title>Extensive intraspecific genome diversity in a model arbuscular mycorrhizal fungus.</title>
        <authorList>
            <person name="Chen E.C."/>
            <person name="Morin E."/>
            <person name="Beaudet D."/>
            <person name="Noel J."/>
            <person name="Ndikumana S."/>
            <person name="Charron P."/>
            <person name="St-Onge C."/>
            <person name="Giorgi J."/>
            <person name="Grigoriev I.V."/>
            <person name="Roux C."/>
            <person name="Martin F.M."/>
            <person name="Corradi N."/>
        </authorList>
    </citation>
    <scope>NUCLEOTIDE SEQUENCE [LARGE SCALE GENOMIC DNA]</scope>
    <source>
        <strain evidence="5 6">A5</strain>
    </source>
</reference>